<proteinExistence type="predicted"/>
<dbReference type="AlphaFoldDB" id="A0A644ZIH6"/>
<sequence length="518" mass="53872">MQPCHTSPSPGQPGGVRVERRGPAEEVLDQVGGVQLPAAGQDGVAVAGRDPGLEQVVGVERGEQVLGDHLGPGVRVVAAGVAVEMAEVAVEVRALEVGEQRVTLLQLLHPGSEVGHVVGVQVVRQGGVEHLGAGVVALAEVLRATHPFDQVRGDRHARLVGGEGGEHRRVPGPLLEQLAGRLDEVPLGGDPGEPHPLRPPTEHVVDQVAELVEQRHHIVVLHQAAREVADQYPLGQPPVPDPLGEGELGGVLVLALARVQVEEDPADPLPGARARGVGVGVGVGAEHVVGGHLLVPDVRLGGVDRDVRQAEQPAGDLEQAGADLVDVEVAADLLGIHAVPLAADQFGVVGGVGRVDRRRSGDVAAQPVEQHGMVAPGGLEGQLRDPVDEGGDRLAGADHHHLGGVVGPAAVAEQLRHLPAHREQLPQHGIVVGPAAVEELDPQRPADGRVLGEGDVRHCVGIVGGHRDQAVLVGRMGIDPVLRKTGQLLRRHPHRPHVGADRPTHLLTQVDLAAVELP</sequence>
<accession>A0A644ZIH6</accession>
<name>A0A644ZIH6_9ZZZZ</name>
<evidence type="ECO:0000313" key="1">
    <source>
        <dbReference type="EMBL" id="MPM40639.1"/>
    </source>
</evidence>
<organism evidence="1">
    <name type="scientific">bioreactor metagenome</name>
    <dbReference type="NCBI Taxonomy" id="1076179"/>
    <lineage>
        <taxon>unclassified sequences</taxon>
        <taxon>metagenomes</taxon>
        <taxon>ecological metagenomes</taxon>
    </lineage>
</organism>
<gene>
    <name evidence="1" type="ORF">SDC9_87283</name>
</gene>
<reference evidence="1" key="1">
    <citation type="submission" date="2019-08" db="EMBL/GenBank/DDBJ databases">
        <authorList>
            <person name="Kucharzyk K."/>
            <person name="Murdoch R.W."/>
            <person name="Higgins S."/>
            <person name="Loffler F."/>
        </authorList>
    </citation>
    <scope>NUCLEOTIDE SEQUENCE</scope>
</reference>
<dbReference type="EMBL" id="VSSQ01009074">
    <property type="protein sequence ID" value="MPM40639.1"/>
    <property type="molecule type" value="Genomic_DNA"/>
</dbReference>
<comment type="caution">
    <text evidence="1">The sequence shown here is derived from an EMBL/GenBank/DDBJ whole genome shotgun (WGS) entry which is preliminary data.</text>
</comment>
<protein>
    <submittedName>
        <fullName evidence="1">Uncharacterized protein</fullName>
    </submittedName>
</protein>